<sequence length="12" mass="1374">SVKFVSDVFDCK</sequence>
<evidence type="ECO:0000313" key="2">
    <source>
        <dbReference type="Proteomes" id="UP001054945"/>
    </source>
</evidence>
<gene>
    <name evidence="1" type="ORF">CEXT_549901</name>
</gene>
<organism evidence="1 2">
    <name type="scientific">Caerostris extrusa</name>
    <name type="common">Bark spider</name>
    <name type="synonym">Caerostris bankana</name>
    <dbReference type="NCBI Taxonomy" id="172846"/>
    <lineage>
        <taxon>Eukaryota</taxon>
        <taxon>Metazoa</taxon>
        <taxon>Ecdysozoa</taxon>
        <taxon>Arthropoda</taxon>
        <taxon>Chelicerata</taxon>
        <taxon>Arachnida</taxon>
        <taxon>Araneae</taxon>
        <taxon>Araneomorphae</taxon>
        <taxon>Entelegynae</taxon>
        <taxon>Araneoidea</taxon>
        <taxon>Araneidae</taxon>
        <taxon>Caerostris</taxon>
    </lineage>
</organism>
<comment type="caution">
    <text evidence="1">The sequence shown here is derived from an EMBL/GenBank/DDBJ whole genome shotgun (WGS) entry which is preliminary data.</text>
</comment>
<dbReference type="EMBL" id="BPLR01003092">
    <property type="protein sequence ID" value="GIX81065.1"/>
    <property type="molecule type" value="Genomic_DNA"/>
</dbReference>
<keyword evidence="2" id="KW-1185">Reference proteome</keyword>
<name>A0AAV4NB79_CAEEX</name>
<reference evidence="1 2" key="1">
    <citation type="submission" date="2021-06" db="EMBL/GenBank/DDBJ databases">
        <title>Caerostris extrusa draft genome.</title>
        <authorList>
            <person name="Kono N."/>
            <person name="Arakawa K."/>
        </authorList>
    </citation>
    <scope>NUCLEOTIDE SEQUENCE [LARGE SCALE GENOMIC DNA]</scope>
</reference>
<accession>A0AAV4NB79</accession>
<protein>
    <submittedName>
        <fullName evidence="1">Uncharacterized protein</fullName>
    </submittedName>
</protein>
<dbReference type="Proteomes" id="UP001054945">
    <property type="component" value="Unassembled WGS sequence"/>
</dbReference>
<feature type="non-terminal residue" evidence="1">
    <location>
        <position position="1"/>
    </location>
</feature>
<evidence type="ECO:0000313" key="1">
    <source>
        <dbReference type="EMBL" id="GIX81065.1"/>
    </source>
</evidence>
<proteinExistence type="predicted"/>